<dbReference type="GeneID" id="54453946"/>
<evidence type="ECO:0000256" key="1">
    <source>
        <dbReference type="SAM" id="MobiDB-lite"/>
    </source>
</evidence>
<reference evidence="4" key="2">
    <citation type="submission" date="2020-04" db="EMBL/GenBank/DDBJ databases">
        <authorList>
            <consortium name="NCBI Genome Project"/>
        </authorList>
    </citation>
    <scope>NUCLEOTIDE SEQUENCE</scope>
    <source>
        <strain evidence="4">CBS 304.34</strain>
    </source>
</reference>
<dbReference type="EMBL" id="MU003694">
    <property type="protein sequence ID" value="KAF2814629.1"/>
    <property type="molecule type" value="Genomic_DNA"/>
</dbReference>
<feature type="compositionally biased region" description="Polar residues" evidence="1">
    <location>
        <begin position="51"/>
        <end position="62"/>
    </location>
</feature>
<evidence type="ECO:0000313" key="4">
    <source>
        <dbReference type="RefSeq" id="XP_033581593.1"/>
    </source>
</evidence>
<reference evidence="2 4" key="1">
    <citation type="journal article" date="2020" name="Stud. Mycol.">
        <title>101 Dothideomycetes genomes: a test case for predicting lifestyles and emergence of pathogens.</title>
        <authorList>
            <person name="Haridas S."/>
            <person name="Albert R."/>
            <person name="Binder M."/>
            <person name="Bloem J."/>
            <person name="Labutti K."/>
            <person name="Salamov A."/>
            <person name="Andreopoulos B."/>
            <person name="Baker S."/>
            <person name="Barry K."/>
            <person name="Bills G."/>
            <person name="Bluhm B."/>
            <person name="Cannon C."/>
            <person name="Castanera R."/>
            <person name="Culley D."/>
            <person name="Daum C."/>
            <person name="Ezra D."/>
            <person name="Gonzalez J."/>
            <person name="Henrissat B."/>
            <person name="Kuo A."/>
            <person name="Liang C."/>
            <person name="Lipzen A."/>
            <person name="Lutzoni F."/>
            <person name="Magnuson J."/>
            <person name="Mondo S."/>
            <person name="Nolan M."/>
            <person name="Ohm R."/>
            <person name="Pangilinan J."/>
            <person name="Park H.-J."/>
            <person name="Ramirez L."/>
            <person name="Alfaro M."/>
            <person name="Sun H."/>
            <person name="Tritt A."/>
            <person name="Yoshinaga Y."/>
            <person name="Zwiers L.-H."/>
            <person name="Turgeon B."/>
            <person name="Goodwin S."/>
            <person name="Spatafora J."/>
            <person name="Crous P."/>
            <person name="Grigoriev I."/>
        </authorList>
    </citation>
    <scope>NUCLEOTIDE SEQUENCE</scope>
    <source>
        <strain evidence="2 4">CBS 304.34</strain>
    </source>
</reference>
<gene>
    <name evidence="2 4" type="ORF">BDZ99DRAFT_181132</name>
</gene>
<protein>
    <submittedName>
        <fullName evidence="2 4">Uncharacterized protein</fullName>
    </submittedName>
</protein>
<proteinExistence type="predicted"/>
<sequence length="93" mass="10488">MICWEVLVPVSGSVGLTHAGGMQSTLLQLFTILLFSTSVELQCLVWNRQSFTPHGANRSNTARRSESEDNEARRPHIECEGRVGFLEKLNSRW</sequence>
<evidence type="ECO:0000313" key="2">
    <source>
        <dbReference type="EMBL" id="KAF2814629.1"/>
    </source>
</evidence>
<dbReference type="RefSeq" id="XP_033581593.1">
    <property type="nucleotide sequence ID" value="XM_033713053.1"/>
</dbReference>
<accession>A0A6A6Z1M6</accession>
<name>A0A6A6Z1M6_9PEZI</name>
<dbReference type="AlphaFoldDB" id="A0A6A6Z1M6"/>
<feature type="region of interest" description="Disordered" evidence="1">
    <location>
        <begin position="51"/>
        <end position="75"/>
    </location>
</feature>
<evidence type="ECO:0000313" key="3">
    <source>
        <dbReference type="Proteomes" id="UP000504636"/>
    </source>
</evidence>
<keyword evidence="3" id="KW-1185">Reference proteome</keyword>
<organism evidence="2">
    <name type="scientific">Mytilinidion resinicola</name>
    <dbReference type="NCBI Taxonomy" id="574789"/>
    <lineage>
        <taxon>Eukaryota</taxon>
        <taxon>Fungi</taxon>
        <taxon>Dikarya</taxon>
        <taxon>Ascomycota</taxon>
        <taxon>Pezizomycotina</taxon>
        <taxon>Dothideomycetes</taxon>
        <taxon>Pleosporomycetidae</taxon>
        <taxon>Mytilinidiales</taxon>
        <taxon>Mytilinidiaceae</taxon>
        <taxon>Mytilinidion</taxon>
    </lineage>
</organism>
<reference evidence="4" key="3">
    <citation type="submission" date="2025-04" db="UniProtKB">
        <authorList>
            <consortium name="RefSeq"/>
        </authorList>
    </citation>
    <scope>IDENTIFICATION</scope>
    <source>
        <strain evidence="4">CBS 304.34</strain>
    </source>
</reference>
<feature type="compositionally biased region" description="Basic and acidic residues" evidence="1">
    <location>
        <begin position="63"/>
        <end position="75"/>
    </location>
</feature>
<dbReference type="Proteomes" id="UP000504636">
    <property type="component" value="Unplaced"/>
</dbReference>